<feature type="region of interest" description="Disordered" evidence="1">
    <location>
        <begin position="1"/>
        <end position="25"/>
    </location>
</feature>
<accession>A0A5B7ESJ3</accession>
<dbReference type="AlphaFoldDB" id="A0A5B7ESJ3"/>
<feature type="compositionally biased region" description="Basic and acidic residues" evidence="1">
    <location>
        <begin position="14"/>
        <end position="25"/>
    </location>
</feature>
<keyword evidence="3" id="KW-1185">Reference proteome</keyword>
<gene>
    <name evidence="2" type="ORF">E2C01_029310</name>
</gene>
<proteinExistence type="predicted"/>
<sequence length="97" mass="11024">MPEKLSKVTSVSAKSDERLPQTTKKEDLSCSFTLLSSSLRRASSPPVEVQIGPNGEPKKLRIKVRYRFPTQSWDRSRGHLLAFRMAHGLTLRYHTAQ</sequence>
<evidence type="ECO:0000313" key="3">
    <source>
        <dbReference type="Proteomes" id="UP000324222"/>
    </source>
</evidence>
<evidence type="ECO:0000256" key="1">
    <source>
        <dbReference type="SAM" id="MobiDB-lite"/>
    </source>
</evidence>
<name>A0A5B7ESJ3_PORTR</name>
<organism evidence="2 3">
    <name type="scientific">Portunus trituberculatus</name>
    <name type="common">Swimming crab</name>
    <name type="synonym">Neptunus trituberculatus</name>
    <dbReference type="NCBI Taxonomy" id="210409"/>
    <lineage>
        <taxon>Eukaryota</taxon>
        <taxon>Metazoa</taxon>
        <taxon>Ecdysozoa</taxon>
        <taxon>Arthropoda</taxon>
        <taxon>Crustacea</taxon>
        <taxon>Multicrustacea</taxon>
        <taxon>Malacostraca</taxon>
        <taxon>Eumalacostraca</taxon>
        <taxon>Eucarida</taxon>
        <taxon>Decapoda</taxon>
        <taxon>Pleocyemata</taxon>
        <taxon>Brachyura</taxon>
        <taxon>Eubrachyura</taxon>
        <taxon>Portunoidea</taxon>
        <taxon>Portunidae</taxon>
        <taxon>Portuninae</taxon>
        <taxon>Portunus</taxon>
    </lineage>
</organism>
<dbReference type="EMBL" id="VSRR010003368">
    <property type="protein sequence ID" value="MPC35873.1"/>
    <property type="molecule type" value="Genomic_DNA"/>
</dbReference>
<evidence type="ECO:0000313" key="2">
    <source>
        <dbReference type="EMBL" id="MPC35873.1"/>
    </source>
</evidence>
<comment type="caution">
    <text evidence="2">The sequence shown here is derived from an EMBL/GenBank/DDBJ whole genome shotgun (WGS) entry which is preliminary data.</text>
</comment>
<protein>
    <submittedName>
        <fullName evidence="2">Uncharacterized protein</fullName>
    </submittedName>
</protein>
<dbReference type="Proteomes" id="UP000324222">
    <property type="component" value="Unassembled WGS sequence"/>
</dbReference>
<reference evidence="2 3" key="1">
    <citation type="submission" date="2019-05" db="EMBL/GenBank/DDBJ databases">
        <title>Another draft genome of Portunus trituberculatus and its Hox gene families provides insights of decapod evolution.</title>
        <authorList>
            <person name="Jeong J.-H."/>
            <person name="Song I."/>
            <person name="Kim S."/>
            <person name="Choi T."/>
            <person name="Kim D."/>
            <person name="Ryu S."/>
            <person name="Kim W."/>
        </authorList>
    </citation>
    <scope>NUCLEOTIDE SEQUENCE [LARGE SCALE GENOMIC DNA]</scope>
    <source>
        <tissue evidence="2">Muscle</tissue>
    </source>
</reference>